<dbReference type="InterPro" id="IPR008936">
    <property type="entry name" value="Rho_GTPase_activation_prot"/>
</dbReference>
<dbReference type="SMART" id="SM00239">
    <property type="entry name" value="C2"/>
    <property type="match status" value="1"/>
</dbReference>
<evidence type="ECO:0000256" key="2">
    <source>
        <dbReference type="SAM" id="MobiDB-lite"/>
    </source>
</evidence>
<feature type="compositionally biased region" description="Low complexity" evidence="2">
    <location>
        <begin position="848"/>
        <end position="861"/>
    </location>
</feature>
<feature type="domain" description="C2" evidence="3">
    <location>
        <begin position="185"/>
        <end position="324"/>
    </location>
</feature>
<keyword evidence="1" id="KW-0343">GTPase activation</keyword>
<reference evidence="5 6" key="1">
    <citation type="submission" date="2019-02" db="EMBL/GenBank/DDBJ databases">
        <title>Genome sequencing of the rare red list fungi Bondarzewia mesenterica.</title>
        <authorList>
            <person name="Buettner E."/>
            <person name="Kellner H."/>
        </authorList>
    </citation>
    <scope>NUCLEOTIDE SEQUENCE [LARGE SCALE GENOMIC DNA]</scope>
    <source>
        <strain evidence="5 6">DSM 108281</strain>
    </source>
</reference>
<name>A0A4S4LWD8_9AGAM</name>
<evidence type="ECO:0000259" key="4">
    <source>
        <dbReference type="PROSITE" id="PS50018"/>
    </source>
</evidence>
<dbReference type="CDD" id="cd05137">
    <property type="entry name" value="RasGAP_CLA2_BUD2"/>
    <property type="match status" value="1"/>
</dbReference>
<feature type="domain" description="Ras-GAP" evidence="4">
    <location>
        <begin position="386"/>
        <end position="587"/>
    </location>
</feature>
<dbReference type="PROSITE" id="PS50004">
    <property type="entry name" value="C2"/>
    <property type="match status" value="1"/>
</dbReference>
<keyword evidence="6" id="KW-1185">Reference proteome</keyword>
<evidence type="ECO:0000256" key="1">
    <source>
        <dbReference type="ARBA" id="ARBA00022468"/>
    </source>
</evidence>
<feature type="region of interest" description="Disordered" evidence="2">
    <location>
        <begin position="218"/>
        <end position="239"/>
    </location>
</feature>
<gene>
    <name evidence="5" type="ORF">EW146_g3826</name>
</gene>
<dbReference type="InterPro" id="IPR039360">
    <property type="entry name" value="Ras_GTPase"/>
</dbReference>
<dbReference type="Gene3D" id="1.10.506.10">
    <property type="entry name" value="GTPase Activation - p120gap, domain 1"/>
    <property type="match status" value="1"/>
</dbReference>
<sequence>MADAWDQPSSTLSETSREFYISVELYVSSRTAAALRKPVPRKKNEKRDIQRPLSLLTDDAQRKVKGRKLRDHTEKTSWLNLARALGTGDQWRQATCRITEDGESCLLNVYIDETMLYQCVYIHLLNHTDIRPADRSLFYRKDCLGLHCASAQRWTATATNEPLYFYFPSTEAMNTWMCLLRSYANPEVYGKGLSPPDGGLYRIWRQVELTCIQGRNIGTPRSLGEGSSLSPGTPDEEGRGDDAVDLDLFCEVHFNHILSGRTVVKKSLGAPDWHESFTFTDLPPFEKLAIVLWREKKLMKPSMVGTVYVTLTNFRRGEHVEGWFPVLYGGSTASSVQVGQIRLKLKVDEEIVLPHSAYARMVNVVIPTLDERNYLDWMRDFELELKMKHVSSELVSVAIAKNILIQNVFELADHEVDGTPTSHNTLFRGNTVFTKTVELLMAWYGKNFLEASIGDTIRRICADNIAIEVDPVRNGKGSKDIERNVDLLVHWCQQIWNQIYSVRSECPNEMRRLFERIRQLVERRYRFSDNNSSRELPWQSVSAFCFLRFIVPAILHPHLFGLCPGLPDLPVQRSLTLIAKVIQSLANLNSTVQKEEFMRGVRSFLEESVPAMIDYILVVSTPNPHSQPSPTTEESKDRLKAVKVLQERTKNAPSLYRECVPLLPYLLDVPRHLAVISSAVLRHSRNSPPIRNPPLEDLFNCCSDIEQQALFRVSRLAERSSIDQSSHSAESSQHDPVGQHVLPKEPPVIPKSRLRRPSQISRPMTAPTISDDASRSQESSTSPPLPPSLDLSHTRGLSSLQIDVSGGSISPTERSLDAGSWPNRKRLPPSHPRSISTDSIPVFRRQRSPTSSSSPLSPTISVHQTGDGDEVGKWKTKGFLRGILVRR</sequence>
<dbReference type="PANTHER" id="PTHR10194">
    <property type="entry name" value="RAS GTPASE-ACTIVATING PROTEINS"/>
    <property type="match status" value="1"/>
</dbReference>
<evidence type="ECO:0000259" key="3">
    <source>
        <dbReference type="PROSITE" id="PS50004"/>
    </source>
</evidence>
<dbReference type="PROSITE" id="PS50018">
    <property type="entry name" value="RAS_GTPASE_ACTIV_2"/>
    <property type="match status" value="1"/>
</dbReference>
<dbReference type="Gene3D" id="2.60.40.150">
    <property type="entry name" value="C2 domain"/>
    <property type="match status" value="1"/>
</dbReference>
<feature type="region of interest" description="Disordered" evidence="2">
    <location>
        <begin position="721"/>
        <end position="873"/>
    </location>
</feature>
<dbReference type="SUPFAM" id="SSF48350">
    <property type="entry name" value="GTPase activation domain, GAP"/>
    <property type="match status" value="1"/>
</dbReference>
<dbReference type="Pfam" id="PF00168">
    <property type="entry name" value="C2"/>
    <property type="match status" value="1"/>
</dbReference>
<dbReference type="GO" id="GO:0005096">
    <property type="term" value="F:GTPase activator activity"/>
    <property type="evidence" value="ECO:0007669"/>
    <property type="project" value="UniProtKB-KW"/>
</dbReference>
<evidence type="ECO:0000313" key="5">
    <source>
        <dbReference type="EMBL" id="THH16896.1"/>
    </source>
</evidence>
<organism evidence="5 6">
    <name type="scientific">Bondarzewia mesenterica</name>
    <dbReference type="NCBI Taxonomy" id="1095465"/>
    <lineage>
        <taxon>Eukaryota</taxon>
        <taxon>Fungi</taxon>
        <taxon>Dikarya</taxon>
        <taxon>Basidiomycota</taxon>
        <taxon>Agaricomycotina</taxon>
        <taxon>Agaricomycetes</taxon>
        <taxon>Russulales</taxon>
        <taxon>Bondarzewiaceae</taxon>
        <taxon>Bondarzewia</taxon>
    </lineage>
</organism>
<dbReference type="InterPro" id="IPR001936">
    <property type="entry name" value="RasGAP_dom"/>
</dbReference>
<dbReference type="InterPro" id="IPR000008">
    <property type="entry name" value="C2_dom"/>
</dbReference>
<dbReference type="EMBL" id="SGPL01000138">
    <property type="protein sequence ID" value="THH16896.1"/>
    <property type="molecule type" value="Genomic_DNA"/>
</dbReference>
<accession>A0A4S4LWD8</accession>
<dbReference type="SUPFAM" id="SSF49562">
    <property type="entry name" value="C2 domain (Calcium/lipid-binding domain, CaLB)"/>
    <property type="match status" value="1"/>
</dbReference>
<feature type="compositionally biased region" description="Polar residues" evidence="2">
    <location>
        <begin position="795"/>
        <end position="813"/>
    </location>
</feature>
<dbReference type="Proteomes" id="UP000310158">
    <property type="component" value="Unassembled WGS sequence"/>
</dbReference>
<dbReference type="OrthoDB" id="775356at2759"/>
<dbReference type="InterPro" id="IPR035892">
    <property type="entry name" value="C2_domain_sf"/>
</dbReference>
<evidence type="ECO:0000313" key="6">
    <source>
        <dbReference type="Proteomes" id="UP000310158"/>
    </source>
</evidence>
<dbReference type="SMART" id="SM00323">
    <property type="entry name" value="RasGAP"/>
    <property type="match status" value="1"/>
</dbReference>
<protein>
    <submittedName>
        <fullName evidence="5">Uncharacterized protein</fullName>
    </submittedName>
</protein>
<dbReference type="AlphaFoldDB" id="A0A4S4LWD8"/>
<proteinExistence type="predicted"/>
<dbReference type="Pfam" id="PF00616">
    <property type="entry name" value="RasGAP"/>
    <property type="match status" value="1"/>
</dbReference>
<dbReference type="PANTHER" id="PTHR10194:SF60">
    <property type="entry name" value="RAS GTPASE-ACTIVATING PROTEIN RASKOL"/>
    <property type="match status" value="1"/>
</dbReference>
<comment type="caution">
    <text evidence="5">The sequence shown here is derived from an EMBL/GenBank/DDBJ whole genome shotgun (WGS) entry which is preliminary data.</text>
</comment>
<feature type="compositionally biased region" description="Polar residues" evidence="2">
    <location>
        <begin position="722"/>
        <end position="731"/>
    </location>
</feature>